<dbReference type="Proteomes" id="UP001430193">
    <property type="component" value="Unassembled WGS sequence"/>
</dbReference>
<evidence type="ECO:0000313" key="2">
    <source>
        <dbReference type="Proteomes" id="UP001430193"/>
    </source>
</evidence>
<reference evidence="1" key="1">
    <citation type="submission" date="2020-10" db="EMBL/GenBank/DDBJ databases">
        <title>Phylogeny of dyella-like bacteria.</title>
        <authorList>
            <person name="Fu J."/>
        </authorList>
    </citation>
    <scope>NUCLEOTIDE SEQUENCE</scope>
    <source>
        <strain evidence="1">DHON07</strain>
    </source>
</reference>
<dbReference type="EMBL" id="JADIKF010000040">
    <property type="protein sequence ID" value="MBM7131539.1"/>
    <property type="molecule type" value="Genomic_DNA"/>
</dbReference>
<comment type="caution">
    <text evidence="1">The sequence shown here is derived from an EMBL/GenBank/DDBJ whole genome shotgun (WGS) entry which is preliminary data.</text>
</comment>
<dbReference type="RefSeq" id="WP_204633099.1">
    <property type="nucleotide sequence ID" value="NZ_BSOC01000001.1"/>
</dbReference>
<name>A0ABS2KKV2_9GAMM</name>
<protein>
    <submittedName>
        <fullName evidence="1">Uncharacterized protein</fullName>
    </submittedName>
</protein>
<keyword evidence="2" id="KW-1185">Reference proteome</keyword>
<organism evidence="1 2">
    <name type="scientific">Dyella mobilis</name>
    <dbReference type="NCBI Taxonomy" id="1849582"/>
    <lineage>
        <taxon>Bacteria</taxon>
        <taxon>Pseudomonadati</taxon>
        <taxon>Pseudomonadota</taxon>
        <taxon>Gammaproteobacteria</taxon>
        <taxon>Lysobacterales</taxon>
        <taxon>Rhodanobacteraceae</taxon>
        <taxon>Dyella</taxon>
    </lineage>
</organism>
<proteinExistence type="predicted"/>
<sequence>MNLGFSYERRQWLDDALYFRINYAAQPFCRVRDTGHEWEILFAPGKGPKDSGPYYAASFAQAKRWISGYAKHHEAALKGQRMKIGFSAPAPDEPWPWPT</sequence>
<evidence type="ECO:0000313" key="1">
    <source>
        <dbReference type="EMBL" id="MBM7131539.1"/>
    </source>
</evidence>
<gene>
    <name evidence="1" type="ORF">ISS99_18615</name>
</gene>
<accession>A0ABS2KKV2</accession>